<keyword evidence="2" id="KW-1185">Reference proteome</keyword>
<dbReference type="RefSeq" id="WP_344077209.1">
    <property type="nucleotide sequence ID" value="NZ_BAAALS010000003.1"/>
</dbReference>
<gene>
    <name evidence="1" type="ORF">GCM10009681_09520</name>
</gene>
<accession>A0ABP4VXC5</accession>
<proteinExistence type="predicted"/>
<sequence>MTGPSDSVEALLPPDRHIVIVAGAAAEFLDQPLDPKALCYAADDILYLMSASGSYHVAQVVLEAWAAAPPDNGQDAEAQKQVTLTLSGGTVHVSGMLEFPVSRSLTVGPPGRYHAQVSVTGRAELRRIQGLPSHPIPIVGVEQFRVRFWAADN</sequence>
<dbReference type="EMBL" id="BAAALS010000003">
    <property type="protein sequence ID" value="GAA1740826.1"/>
    <property type="molecule type" value="Genomic_DNA"/>
</dbReference>
<reference evidence="2" key="1">
    <citation type="journal article" date="2019" name="Int. J. Syst. Evol. Microbiol.">
        <title>The Global Catalogue of Microorganisms (GCM) 10K type strain sequencing project: providing services to taxonomists for standard genome sequencing and annotation.</title>
        <authorList>
            <consortium name="The Broad Institute Genomics Platform"/>
            <consortium name="The Broad Institute Genome Sequencing Center for Infectious Disease"/>
            <person name="Wu L."/>
            <person name="Ma J."/>
        </authorList>
    </citation>
    <scope>NUCLEOTIDE SEQUENCE [LARGE SCALE GENOMIC DNA]</scope>
    <source>
        <strain evidence="2">JCM 13249</strain>
    </source>
</reference>
<comment type="caution">
    <text evidence="1">The sequence shown here is derived from an EMBL/GenBank/DDBJ whole genome shotgun (WGS) entry which is preliminary data.</text>
</comment>
<dbReference type="Proteomes" id="UP001500655">
    <property type="component" value="Unassembled WGS sequence"/>
</dbReference>
<organism evidence="1 2">
    <name type="scientific">Luedemannella helvata</name>
    <dbReference type="NCBI Taxonomy" id="349315"/>
    <lineage>
        <taxon>Bacteria</taxon>
        <taxon>Bacillati</taxon>
        <taxon>Actinomycetota</taxon>
        <taxon>Actinomycetes</taxon>
        <taxon>Micromonosporales</taxon>
        <taxon>Micromonosporaceae</taxon>
        <taxon>Luedemannella</taxon>
    </lineage>
</organism>
<evidence type="ECO:0000313" key="1">
    <source>
        <dbReference type="EMBL" id="GAA1740826.1"/>
    </source>
</evidence>
<protein>
    <submittedName>
        <fullName evidence="1">Uncharacterized protein</fullName>
    </submittedName>
</protein>
<evidence type="ECO:0000313" key="2">
    <source>
        <dbReference type="Proteomes" id="UP001500655"/>
    </source>
</evidence>
<name>A0ABP4VXC5_9ACTN</name>